<evidence type="ECO:0000256" key="2">
    <source>
        <dbReference type="ARBA" id="ARBA00022737"/>
    </source>
</evidence>
<evidence type="ECO:0000313" key="5">
    <source>
        <dbReference type="Proteomes" id="UP000016922"/>
    </source>
</evidence>
<dbReference type="PANTHER" id="PTHR44472:SF1">
    <property type="entry name" value="DDB1 AND CUL4 ASSOCIATED FACTOR 4"/>
    <property type="match status" value="1"/>
</dbReference>
<dbReference type="eggNOG" id="ENOG502S4WA">
    <property type="taxonomic scope" value="Eukaryota"/>
</dbReference>
<dbReference type="STRING" id="1116229.S3D149"/>
<sequence>MPPKEIPGYYFDPVKKKYFAVKKGAPASAAYSSSDVKRRRLHEEQSTREEETAKLRRLRIRRSKLLEHPFSGGFLSREQGQTRDSIALDVFSHGLVQSTQIRGTDQFQTLQNPLFTLEPRRDLGTSTVDLQIAQGNSTFGLRADVDGLAHPRLDFPETTWVSENWEAPTSIVTNRSSRRHAITWFSSFNENGISIIPMEDTRPGQRTPSGHRDITMYSSAAANDFSPLLFAFGSSDGILTMDKTRLDLKWIKPIVMRDVWALEFQNDKNDVLLSGGRGGQLQCNDLRDSRTPTESSTLITHPSSITHIKQLDPNRILVAGLESSLCQYDIRYLKLDTGRVVSRQRPPNRLTTRQTTAKASTRTILQYPDYHNTATRNVGFDVDLEIGVIAAAQEFNGVQPLVRLFSLWGGHTLHSAALERHYGSISNPYGDHVRCLKLCRDIDDRMKSLYIGLGSSIQRFAWADEAENG</sequence>
<reference evidence="4 5" key="1">
    <citation type="journal article" date="2013" name="BMC Genomics">
        <title>Genomics-driven discovery of the pneumocandin biosynthetic gene cluster in the fungus Glarea lozoyensis.</title>
        <authorList>
            <person name="Chen L."/>
            <person name="Yue Q."/>
            <person name="Zhang X."/>
            <person name="Xiang M."/>
            <person name="Wang C."/>
            <person name="Li S."/>
            <person name="Che Y."/>
            <person name="Ortiz-Lopez F.J."/>
            <person name="Bills G.F."/>
            <person name="Liu X."/>
            <person name="An Z."/>
        </authorList>
    </citation>
    <scope>NUCLEOTIDE SEQUENCE [LARGE SCALE GENOMIC DNA]</scope>
    <source>
        <strain evidence="5">ATCC 20868 / MF5171</strain>
    </source>
</reference>
<accession>S3D149</accession>
<dbReference type="RefSeq" id="XP_008082285.1">
    <property type="nucleotide sequence ID" value="XM_008084094.1"/>
</dbReference>
<dbReference type="GeneID" id="19462896"/>
<protein>
    <submittedName>
        <fullName evidence="4">WD40 repeat-like protein</fullName>
    </submittedName>
</protein>
<dbReference type="Gene3D" id="2.130.10.10">
    <property type="entry name" value="YVTN repeat-like/Quinoprotein amine dehydrogenase"/>
    <property type="match status" value="1"/>
</dbReference>
<dbReference type="HOGENOM" id="CLU_030123_0_0_1"/>
<dbReference type="OMA" id="QANHTAP"/>
<feature type="compositionally biased region" description="Basic and acidic residues" evidence="3">
    <location>
        <begin position="41"/>
        <end position="52"/>
    </location>
</feature>
<proteinExistence type="predicted"/>
<evidence type="ECO:0000256" key="1">
    <source>
        <dbReference type="ARBA" id="ARBA00022574"/>
    </source>
</evidence>
<dbReference type="InterPro" id="IPR015943">
    <property type="entry name" value="WD40/YVTN_repeat-like_dom_sf"/>
</dbReference>
<evidence type="ECO:0000256" key="3">
    <source>
        <dbReference type="SAM" id="MobiDB-lite"/>
    </source>
</evidence>
<feature type="region of interest" description="Disordered" evidence="3">
    <location>
        <begin position="31"/>
        <end position="52"/>
    </location>
</feature>
<keyword evidence="1" id="KW-0853">WD repeat</keyword>
<dbReference type="SUPFAM" id="SSF50978">
    <property type="entry name" value="WD40 repeat-like"/>
    <property type="match status" value="1"/>
</dbReference>
<dbReference type="KEGG" id="glz:GLAREA_03841"/>
<dbReference type="EMBL" id="KE145363">
    <property type="protein sequence ID" value="EPE30874.1"/>
    <property type="molecule type" value="Genomic_DNA"/>
</dbReference>
<dbReference type="InterPro" id="IPR052254">
    <property type="entry name" value="CUL4-DDB1_E3_ligase_receptor"/>
</dbReference>
<dbReference type="Proteomes" id="UP000016922">
    <property type="component" value="Unassembled WGS sequence"/>
</dbReference>
<dbReference type="AlphaFoldDB" id="S3D149"/>
<dbReference type="OrthoDB" id="128867at2759"/>
<name>S3D149_GLAL2</name>
<gene>
    <name evidence="4" type="ORF">GLAREA_03841</name>
</gene>
<organism evidence="4 5">
    <name type="scientific">Glarea lozoyensis (strain ATCC 20868 / MF5171)</name>
    <dbReference type="NCBI Taxonomy" id="1116229"/>
    <lineage>
        <taxon>Eukaryota</taxon>
        <taxon>Fungi</taxon>
        <taxon>Dikarya</taxon>
        <taxon>Ascomycota</taxon>
        <taxon>Pezizomycotina</taxon>
        <taxon>Leotiomycetes</taxon>
        <taxon>Helotiales</taxon>
        <taxon>Helotiaceae</taxon>
        <taxon>Glarea</taxon>
    </lineage>
</organism>
<evidence type="ECO:0000313" key="4">
    <source>
        <dbReference type="EMBL" id="EPE30874.1"/>
    </source>
</evidence>
<dbReference type="PANTHER" id="PTHR44472">
    <property type="entry name" value="DDB1- AND CUL4-ASSOCIATED FACTOR 4-RELATED"/>
    <property type="match status" value="1"/>
</dbReference>
<dbReference type="GO" id="GO:0080008">
    <property type="term" value="C:Cul4-RING E3 ubiquitin ligase complex"/>
    <property type="evidence" value="ECO:0007669"/>
    <property type="project" value="TreeGrafter"/>
</dbReference>
<keyword evidence="2" id="KW-0677">Repeat</keyword>
<keyword evidence="5" id="KW-1185">Reference proteome</keyword>
<dbReference type="InterPro" id="IPR036322">
    <property type="entry name" value="WD40_repeat_dom_sf"/>
</dbReference>